<evidence type="ECO:0000313" key="2">
    <source>
        <dbReference type="Proteomes" id="UP000177870"/>
    </source>
</evidence>
<dbReference type="STRING" id="1458985.BJP34_00515"/>
<gene>
    <name evidence="1" type="ORF">BJP34_00515</name>
</gene>
<reference evidence="2" key="1">
    <citation type="submission" date="2016-10" db="EMBL/GenBank/DDBJ databases">
        <title>Comparative genomics uncovers the prolific and rare metabolic potential of the cyanobacterial genus Moorea.</title>
        <authorList>
            <person name="Leao T."/>
            <person name="Castelao G."/>
            <person name="Korobeynikov A."/>
            <person name="Monroe E.A."/>
            <person name="Podell S."/>
            <person name="Glukhov E."/>
            <person name="Allen E."/>
            <person name="Gerwick W.H."/>
            <person name="Gerwick L."/>
        </authorList>
    </citation>
    <scope>NUCLEOTIDE SEQUENCE [LARGE SCALE GENOMIC DNA]</scope>
    <source>
        <strain evidence="2">PAL-8-15-08-1</strain>
    </source>
</reference>
<protein>
    <recommendedName>
        <fullName evidence="3">Heterocyst differentiation protein</fullName>
    </recommendedName>
</protein>
<dbReference type="OrthoDB" id="9890873at2"/>
<dbReference type="EMBL" id="CP017599">
    <property type="protein sequence ID" value="AOW98117.1"/>
    <property type="molecule type" value="Genomic_DNA"/>
</dbReference>
<accession>A0A1D8TKF7</accession>
<sequence>MTYRIPSANTKLDKVMDTDKFSEIEEAILDGKYSWACVLMLRLAGHNPLDYMPSRTYSRLLKQNRDMILQKQASMMSNGTKALNARQRLSQIKDLAYVETLGKKTSQVHGGDQEQQFITELEEEESMLKKLADYLRRDCLASLW</sequence>
<dbReference type="RefSeq" id="WP_070390639.1">
    <property type="nucleotide sequence ID" value="NZ_CP017599.1"/>
</dbReference>
<dbReference type="NCBIfam" id="NF037966">
    <property type="entry name" value="HetP_family"/>
    <property type="match status" value="1"/>
</dbReference>
<organism evidence="1 2">
    <name type="scientific">Moorena producens PAL-8-15-08-1</name>
    <dbReference type="NCBI Taxonomy" id="1458985"/>
    <lineage>
        <taxon>Bacteria</taxon>
        <taxon>Bacillati</taxon>
        <taxon>Cyanobacteriota</taxon>
        <taxon>Cyanophyceae</taxon>
        <taxon>Coleofasciculales</taxon>
        <taxon>Coleofasciculaceae</taxon>
        <taxon>Moorena</taxon>
    </lineage>
</organism>
<dbReference type="AlphaFoldDB" id="A0A1D8TKF7"/>
<dbReference type="InterPro" id="IPR049598">
    <property type="entry name" value="HetP-like"/>
</dbReference>
<proteinExistence type="predicted"/>
<dbReference type="KEGG" id="mpro:BJP34_00515"/>
<name>A0A1D8TKF7_9CYAN</name>
<evidence type="ECO:0008006" key="3">
    <source>
        <dbReference type="Google" id="ProtNLM"/>
    </source>
</evidence>
<dbReference type="Proteomes" id="UP000177870">
    <property type="component" value="Chromosome"/>
</dbReference>
<evidence type="ECO:0000313" key="1">
    <source>
        <dbReference type="EMBL" id="AOW98117.1"/>
    </source>
</evidence>